<dbReference type="Gene3D" id="1.10.287.70">
    <property type="match status" value="1"/>
</dbReference>
<keyword evidence="2" id="KW-0812">Transmembrane</keyword>
<dbReference type="SUPFAM" id="SSF116726">
    <property type="entry name" value="TrkA C-terminal domain-like"/>
    <property type="match status" value="1"/>
</dbReference>
<feature type="domain" description="RCK N-terminal" evidence="3">
    <location>
        <begin position="117"/>
        <end position="233"/>
    </location>
</feature>
<dbReference type="PANTHER" id="PTHR43833">
    <property type="entry name" value="POTASSIUM CHANNEL PROTEIN 2-RELATED-RELATED"/>
    <property type="match status" value="1"/>
</dbReference>
<dbReference type="InterPro" id="IPR006037">
    <property type="entry name" value="RCK_C"/>
</dbReference>
<dbReference type="InterPro" id="IPR036291">
    <property type="entry name" value="NAD(P)-bd_dom_sf"/>
</dbReference>
<dbReference type="Proteomes" id="UP000265882">
    <property type="component" value="Unassembled WGS sequence"/>
</dbReference>
<dbReference type="PROSITE" id="PS51201">
    <property type="entry name" value="RCK_N"/>
    <property type="match status" value="1"/>
</dbReference>
<keyword evidence="2" id="KW-1133">Transmembrane helix</keyword>
<comment type="subcellular location">
    <subcellularLocation>
        <location evidence="1">Cell membrane</location>
        <topology evidence="1">Multi-pass membrane protein</topology>
    </subcellularLocation>
</comment>
<accession>A0A3A4P0B5</accession>
<dbReference type="SUPFAM" id="SSF81324">
    <property type="entry name" value="Voltage-gated potassium channels"/>
    <property type="match status" value="1"/>
</dbReference>
<dbReference type="Pfam" id="PF07885">
    <property type="entry name" value="Ion_trans_2"/>
    <property type="match status" value="1"/>
</dbReference>
<keyword evidence="2" id="KW-0472">Membrane</keyword>
<dbReference type="InterPro" id="IPR050721">
    <property type="entry name" value="Trk_Ktr_HKT_K-transport"/>
</dbReference>
<feature type="transmembrane region" description="Helical" evidence="2">
    <location>
        <begin position="71"/>
        <end position="96"/>
    </location>
</feature>
<name>A0A3A4P0B5_ABYX5</name>
<organism evidence="5 6">
    <name type="scientific">Abyssobacteria bacterium (strain SURF_5)</name>
    <dbReference type="NCBI Taxonomy" id="2093360"/>
    <lineage>
        <taxon>Bacteria</taxon>
        <taxon>Pseudomonadati</taxon>
        <taxon>Candidatus Hydrogenedentota</taxon>
        <taxon>Candidatus Abyssobacteria</taxon>
    </lineage>
</organism>
<dbReference type="Pfam" id="PF02080">
    <property type="entry name" value="TrkA_C"/>
    <property type="match status" value="1"/>
</dbReference>
<evidence type="ECO:0000259" key="3">
    <source>
        <dbReference type="PROSITE" id="PS51201"/>
    </source>
</evidence>
<reference evidence="5 6" key="1">
    <citation type="journal article" date="2017" name="ISME J.">
        <title>Energy and carbon metabolisms in a deep terrestrial subsurface fluid microbial community.</title>
        <authorList>
            <person name="Momper L."/>
            <person name="Jungbluth S.P."/>
            <person name="Lee M.D."/>
            <person name="Amend J.P."/>
        </authorList>
    </citation>
    <scope>NUCLEOTIDE SEQUENCE [LARGE SCALE GENOMIC DNA]</scope>
    <source>
        <strain evidence="5">SURF_5</strain>
    </source>
</reference>
<evidence type="ECO:0000259" key="4">
    <source>
        <dbReference type="PROSITE" id="PS51202"/>
    </source>
</evidence>
<dbReference type="AlphaFoldDB" id="A0A3A4P0B5"/>
<feature type="domain" description="RCK C-terminal" evidence="4">
    <location>
        <begin position="256"/>
        <end position="341"/>
    </location>
</feature>
<evidence type="ECO:0000256" key="1">
    <source>
        <dbReference type="ARBA" id="ARBA00004651"/>
    </source>
</evidence>
<dbReference type="Gene3D" id="3.40.50.720">
    <property type="entry name" value="NAD(P)-binding Rossmann-like Domain"/>
    <property type="match status" value="1"/>
</dbReference>
<dbReference type="SUPFAM" id="SSF51735">
    <property type="entry name" value="NAD(P)-binding Rossmann-fold domains"/>
    <property type="match status" value="1"/>
</dbReference>
<comment type="caution">
    <text evidence="5">The sequence shown here is derived from an EMBL/GenBank/DDBJ whole genome shotgun (WGS) entry which is preliminary data.</text>
</comment>
<keyword evidence="5" id="KW-0813">Transport</keyword>
<dbReference type="EMBL" id="QZKU01000012">
    <property type="protein sequence ID" value="RJP26173.1"/>
    <property type="molecule type" value="Genomic_DNA"/>
</dbReference>
<dbReference type="InterPro" id="IPR003148">
    <property type="entry name" value="RCK_N"/>
</dbReference>
<dbReference type="GO" id="GO:0008324">
    <property type="term" value="F:monoatomic cation transmembrane transporter activity"/>
    <property type="evidence" value="ECO:0007669"/>
    <property type="project" value="InterPro"/>
</dbReference>
<feature type="transmembrane region" description="Helical" evidence="2">
    <location>
        <begin position="17"/>
        <end position="38"/>
    </location>
</feature>
<keyword evidence="5" id="KW-0406">Ion transport</keyword>
<dbReference type="PROSITE" id="PS51202">
    <property type="entry name" value="RCK_C"/>
    <property type="match status" value="1"/>
</dbReference>
<dbReference type="GO" id="GO:0006813">
    <property type="term" value="P:potassium ion transport"/>
    <property type="evidence" value="ECO:0007669"/>
    <property type="project" value="InterPro"/>
</dbReference>
<dbReference type="Gene3D" id="3.30.70.1450">
    <property type="entry name" value="Regulator of K+ conductance, C-terminal domain"/>
    <property type="match status" value="1"/>
</dbReference>
<protein>
    <submittedName>
        <fullName evidence="5">Potassium channel protein</fullName>
    </submittedName>
</protein>
<dbReference type="PANTHER" id="PTHR43833:SF9">
    <property type="entry name" value="POTASSIUM CHANNEL PROTEIN YUGO-RELATED"/>
    <property type="match status" value="1"/>
</dbReference>
<dbReference type="InterPro" id="IPR036721">
    <property type="entry name" value="RCK_C_sf"/>
</dbReference>
<evidence type="ECO:0000256" key="2">
    <source>
        <dbReference type="SAM" id="Phobius"/>
    </source>
</evidence>
<dbReference type="InterPro" id="IPR013099">
    <property type="entry name" value="K_chnl_dom"/>
</dbReference>
<proteinExistence type="predicted"/>
<evidence type="ECO:0000313" key="5">
    <source>
        <dbReference type="EMBL" id="RJP26173.1"/>
    </source>
</evidence>
<gene>
    <name evidence="5" type="ORF">C4520_01030</name>
</gene>
<dbReference type="Pfam" id="PF02254">
    <property type="entry name" value="TrkA_N"/>
    <property type="match status" value="1"/>
</dbReference>
<sequence length="341" mass="37199">MGGYGGTRLPLLPEHRLLITLGGIVAVLLTGVAGYMLIEGWSFLDALFMTVTTVATVGYREVRPLSLPGRWFTMGLIIAGVGFVFYSLGIVVEMMIEGGLREILGRRRVEREIRTLKDHYIVCGYGRMGTVVAGELLKRKLPFIVIDADAAVVQSALERGILAIQGNAGDEETLRRANIEQARGLVAVAASDAENLFITITAKSLNSKLLITSRAETKGTEQKMVRVGADKVVSPYLIGAYRLVSALLQPAVARFIELSSLEREMDVRLEEIGVSEKSSLDGKFLKDTPIRSQLGIIIIGIEKKDGKMIFNPPPDHMIKGGDKLITIGTSEQTERLIKMAT</sequence>
<keyword evidence="5" id="KW-0407">Ion channel</keyword>
<dbReference type="GO" id="GO:0005886">
    <property type="term" value="C:plasma membrane"/>
    <property type="evidence" value="ECO:0007669"/>
    <property type="project" value="UniProtKB-SubCell"/>
</dbReference>
<evidence type="ECO:0000313" key="6">
    <source>
        <dbReference type="Proteomes" id="UP000265882"/>
    </source>
</evidence>